<evidence type="ECO:0000313" key="2">
    <source>
        <dbReference type="Proteomes" id="UP000188726"/>
    </source>
</evidence>
<sequence>MTVYGLRVYDSQGNVVLDVTDRVPRILGSFKTPTITSTGTYKGDVQHGGLGGRTAIWWLELAKPASSVHQYDYRIHQEGEKLHWEIKVKYLLPGGQLPPMLVHYGVY</sequence>
<evidence type="ECO:0000313" key="1">
    <source>
        <dbReference type="EMBL" id="OOE43440.1"/>
    </source>
</evidence>
<organism evidence="1 2">
    <name type="scientific">Salinivibrio kushneri</name>
    <dbReference type="NCBI Taxonomy" id="1908198"/>
    <lineage>
        <taxon>Bacteria</taxon>
        <taxon>Pseudomonadati</taxon>
        <taxon>Pseudomonadota</taxon>
        <taxon>Gammaproteobacteria</taxon>
        <taxon>Vibrionales</taxon>
        <taxon>Vibrionaceae</taxon>
        <taxon>Salinivibrio</taxon>
    </lineage>
</organism>
<comment type="caution">
    <text evidence="1">The sequence shown here is derived from an EMBL/GenBank/DDBJ whole genome shotgun (WGS) entry which is preliminary data.</text>
</comment>
<name>A0AB36K5L6_9GAMM</name>
<gene>
    <name evidence="1" type="ORF">BZG09_10695</name>
</gene>
<protein>
    <submittedName>
        <fullName evidence="1">Uncharacterized protein</fullName>
    </submittedName>
</protein>
<dbReference type="Proteomes" id="UP000188726">
    <property type="component" value="Unassembled WGS sequence"/>
</dbReference>
<proteinExistence type="predicted"/>
<accession>A0AB36K5L6</accession>
<dbReference type="EMBL" id="MUEO01000025">
    <property type="protein sequence ID" value="OOE43440.1"/>
    <property type="molecule type" value="Genomic_DNA"/>
</dbReference>
<reference evidence="1 2" key="1">
    <citation type="journal article" date="2017" name="Genome Announc.">
        <title>Draft Genome Sequences of Salinivibrio proteolyticus, Salinivibrio sharmensis, Salinivibrio siamensis, Salinivibrio costicola subsp. alcaliphilus, Salinivibrio costicola subsp. vallismortis, and 29 New Isolates Belonging to the Genus Salinivibrio.</title>
        <authorList>
            <person name="Lopez-Hermoso C."/>
            <person name="de la Haba R.R."/>
            <person name="Sanchez-Porro C."/>
            <person name="Bayliss S.C."/>
            <person name="Feil E.J."/>
            <person name="Ventosa A."/>
        </authorList>
    </citation>
    <scope>NUCLEOTIDE SEQUENCE [LARGE SCALE GENOMIC DNA]</scope>
    <source>
        <strain evidence="1 2">IC202</strain>
    </source>
</reference>
<dbReference type="AlphaFoldDB" id="A0AB36K5L6"/>
<dbReference type="RefSeq" id="WP_077458774.1">
    <property type="nucleotide sequence ID" value="NZ_MUEO01000025.1"/>
</dbReference>